<reference evidence="3" key="1">
    <citation type="submission" date="2023-07" db="EMBL/GenBank/DDBJ databases">
        <authorList>
            <person name="Kim M."/>
        </authorList>
    </citation>
    <scope>NUCLEOTIDE SEQUENCE</scope>
    <source>
        <strain evidence="3">BIUV-7</strain>
    </source>
</reference>
<proteinExistence type="predicted"/>
<accession>A0ABT8Y8Y5</accession>
<comment type="caution">
    <text evidence="3">The sequence shown here is derived from an EMBL/GenBank/DDBJ whole genome shotgun (WGS) entry which is preliminary data.</text>
</comment>
<dbReference type="Proteomes" id="UP001169764">
    <property type="component" value="Unassembled WGS sequence"/>
</dbReference>
<evidence type="ECO:0000256" key="2">
    <source>
        <dbReference type="SAM" id="SignalP"/>
    </source>
</evidence>
<feature type="chain" id="PRO_5045723532" description="Fe-S oxidoreductase" evidence="2">
    <location>
        <begin position="22"/>
        <end position="115"/>
    </location>
</feature>
<feature type="compositionally biased region" description="Low complexity" evidence="1">
    <location>
        <begin position="73"/>
        <end position="88"/>
    </location>
</feature>
<dbReference type="RefSeq" id="WP_303542299.1">
    <property type="nucleotide sequence ID" value="NZ_JAUOTP010000004.1"/>
</dbReference>
<evidence type="ECO:0008006" key="5">
    <source>
        <dbReference type="Google" id="ProtNLM"/>
    </source>
</evidence>
<feature type="compositionally biased region" description="Low complexity" evidence="1">
    <location>
        <begin position="37"/>
        <end position="66"/>
    </location>
</feature>
<dbReference type="EMBL" id="JAUOTP010000004">
    <property type="protein sequence ID" value="MDO6414797.1"/>
    <property type="molecule type" value="Genomic_DNA"/>
</dbReference>
<protein>
    <recommendedName>
        <fullName evidence="5">Fe-S oxidoreductase</fullName>
    </recommendedName>
</protein>
<gene>
    <name evidence="3" type="ORF">Q4F19_10440</name>
</gene>
<keyword evidence="4" id="KW-1185">Reference proteome</keyword>
<evidence type="ECO:0000256" key="1">
    <source>
        <dbReference type="SAM" id="MobiDB-lite"/>
    </source>
</evidence>
<name>A0ABT8Y8Y5_9SPHN</name>
<sequence>MKTSLIILAATLSFGSASAIAQTMPQDAATPPASSNMPTDATAPMAPAAPAAADPGMSAPASADSTMPPPAAAAPSAMPATTMPAPDAVSMPACSRTVTDKCVQKGGMTKKSKRK</sequence>
<feature type="region of interest" description="Disordered" evidence="1">
    <location>
        <begin position="24"/>
        <end position="115"/>
    </location>
</feature>
<organism evidence="3 4">
    <name type="scientific">Sphingomonas natans</name>
    <dbReference type="NCBI Taxonomy" id="3063330"/>
    <lineage>
        <taxon>Bacteria</taxon>
        <taxon>Pseudomonadati</taxon>
        <taxon>Pseudomonadota</taxon>
        <taxon>Alphaproteobacteria</taxon>
        <taxon>Sphingomonadales</taxon>
        <taxon>Sphingomonadaceae</taxon>
        <taxon>Sphingomonas</taxon>
    </lineage>
</organism>
<evidence type="ECO:0000313" key="4">
    <source>
        <dbReference type="Proteomes" id="UP001169764"/>
    </source>
</evidence>
<keyword evidence="2" id="KW-0732">Signal</keyword>
<evidence type="ECO:0000313" key="3">
    <source>
        <dbReference type="EMBL" id="MDO6414797.1"/>
    </source>
</evidence>
<feature type="signal peptide" evidence="2">
    <location>
        <begin position="1"/>
        <end position="21"/>
    </location>
</feature>